<dbReference type="Pfam" id="PF12728">
    <property type="entry name" value="HTH_17"/>
    <property type="match status" value="1"/>
</dbReference>
<sequence>MTNKTPQQVENTPAEKVTGEPLPTFTDLANNPKGITSRSTVAKLLEIHVLTLTRWIKAGKFVKPITIGNAHYFRNSELIDYLDNKTA</sequence>
<gene>
    <name evidence="3" type="ORF">YHS_00600</name>
</gene>
<proteinExistence type="predicted"/>
<feature type="region of interest" description="Disordered" evidence="1">
    <location>
        <begin position="1"/>
        <end position="31"/>
    </location>
</feature>
<feature type="domain" description="Helix-turn-helix" evidence="2">
    <location>
        <begin position="41"/>
        <end position="85"/>
    </location>
</feature>
<name>A0A2D2E597_FAUOS</name>
<evidence type="ECO:0000313" key="3">
    <source>
        <dbReference type="EMBL" id="ATQ82462.1"/>
    </source>
</evidence>
<dbReference type="EMBL" id="CP024176">
    <property type="protein sequence ID" value="ATQ82462.1"/>
    <property type="molecule type" value="Genomic_DNA"/>
</dbReference>
<dbReference type="GO" id="GO:0003677">
    <property type="term" value="F:DNA binding"/>
    <property type="evidence" value="ECO:0007669"/>
    <property type="project" value="UniProtKB-KW"/>
</dbReference>
<organism evidence="3">
    <name type="scientific">Faucicola osloensis</name>
    <name type="common">Moraxella osloensis</name>
    <dbReference type="NCBI Taxonomy" id="34062"/>
    <lineage>
        <taxon>Bacteria</taxon>
        <taxon>Pseudomonadati</taxon>
        <taxon>Pseudomonadota</taxon>
        <taxon>Gammaproteobacteria</taxon>
        <taxon>Moraxellales</taxon>
        <taxon>Moraxellaceae</taxon>
        <taxon>Faucicola</taxon>
    </lineage>
</organism>
<protein>
    <submittedName>
        <fullName evidence="3">DNA-binding protein</fullName>
    </submittedName>
</protein>
<dbReference type="InterPro" id="IPR041657">
    <property type="entry name" value="HTH_17"/>
</dbReference>
<evidence type="ECO:0000259" key="2">
    <source>
        <dbReference type="Pfam" id="PF12728"/>
    </source>
</evidence>
<evidence type="ECO:0000256" key="1">
    <source>
        <dbReference type="SAM" id="MobiDB-lite"/>
    </source>
</evidence>
<dbReference type="AlphaFoldDB" id="A0A2D2E597"/>
<accession>A0A2D2E597</accession>
<keyword evidence="3" id="KW-0238">DNA-binding</keyword>
<feature type="compositionally biased region" description="Polar residues" evidence="1">
    <location>
        <begin position="1"/>
        <end position="11"/>
    </location>
</feature>
<reference evidence="3" key="1">
    <citation type="submission" date="2017-11" db="EMBL/GenBank/DDBJ databases">
        <title>Complete Genome Sequence from Moraxella oslensis YHS isolated from human skin.</title>
        <authorList>
            <person name="Lee K."/>
            <person name="Lim J.Y."/>
            <person name="Hwang I."/>
        </authorList>
    </citation>
    <scope>NUCLEOTIDE SEQUENCE</scope>
    <source>
        <strain evidence="3">YHS</strain>
    </source>
</reference>